<dbReference type="EMBL" id="JH712220">
    <property type="protein sequence ID" value="EFO14441.1"/>
    <property type="molecule type" value="Genomic_DNA"/>
</dbReference>
<dbReference type="GeneID" id="9951556"/>
<dbReference type="AlphaFoldDB" id="A0A1S0TID9"/>
<organism evidence="1">
    <name type="scientific">Loa loa</name>
    <name type="common">Eye worm</name>
    <name type="synonym">Filaria loa</name>
    <dbReference type="NCBI Taxonomy" id="7209"/>
    <lineage>
        <taxon>Eukaryota</taxon>
        <taxon>Metazoa</taxon>
        <taxon>Ecdysozoa</taxon>
        <taxon>Nematoda</taxon>
        <taxon>Chromadorea</taxon>
        <taxon>Rhabditida</taxon>
        <taxon>Spirurina</taxon>
        <taxon>Spiruromorpha</taxon>
        <taxon>Filarioidea</taxon>
        <taxon>Onchocercidae</taxon>
        <taxon>Loa</taxon>
    </lineage>
</organism>
<reference evidence="1" key="1">
    <citation type="submission" date="2012-04" db="EMBL/GenBank/DDBJ databases">
        <title>The Genome Sequence of Loa loa.</title>
        <authorList>
            <consortium name="The Broad Institute Genome Sequencing Platform"/>
            <consortium name="Broad Institute Genome Sequencing Center for Infectious Disease"/>
            <person name="Nutman T.B."/>
            <person name="Fink D.L."/>
            <person name="Russ C."/>
            <person name="Young S."/>
            <person name="Zeng Q."/>
            <person name="Gargeya S."/>
            <person name="Alvarado L."/>
            <person name="Berlin A."/>
            <person name="Chapman S.B."/>
            <person name="Chen Z."/>
            <person name="Freedman E."/>
            <person name="Gellesch M."/>
            <person name="Goldberg J."/>
            <person name="Griggs A."/>
            <person name="Gujja S."/>
            <person name="Heilman E.R."/>
            <person name="Heiman D."/>
            <person name="Howarth C."/>
            <person name="Mehta T."/>
            <person name="Neiman D."/>
            <person name="Pearson M."/>
            <person name="Roberts A."/>
            <person name="Saif S."/>
            <person name="Shea T."/>
            <person name="Shenoy N."/>
            <person name="Sisk P."/>
            <person name="Stolte C."/>
            <person name="Sykes S."/>
            <person name="White J."/>
            <person name="Yandava C."/>
            <person name="Haas B."/>
            <person name="Henn M.R."/>
            <person name="Nusbaum C."/>
            <person name="Birren B."/>
        </authorList>
    </citation>
    <scope>NUCLEOTIDE SEQUENCE [LARGE SCALE GENOMIC DNA]</scope>
</reference>
<accession>A0A1S0TID9</accession>
<dbReference type="InParanoid" id="A0A1S0TID9"/>
<name>A0A1S0TID9_LOALO</name>
<gene>
    <name evidence="1" type="ORF">LOAG_14079</name>
</gene>
<proteinExistence type="predicted"/>
<protein>
    <submittedName>
        <fullName evidence="1">Uncharacterized protein</fullName>
    </submittedName>
</protein>
<dbReference type="CTD" id="9951556"/>
<dbReference type="KEGG" id="loa:LOAG_14079"/>
<dbReference type="RefSeq" id="XP_003149629.1">
    <property type="nucleotide sequence ID" value="XM_003149581.1"/>
</dbReference>
<evidence type="ECO:0000313" key="1">
    <source>
        <dbReference type="EMBL" id="EFO14441.1"/>
    </source>
</evidence>
<sequence length="112" mass="12980">MPLCSTPSYRCNVVEHPSNLSVPATREREEESTIYILNILRLCTRQKKATFIITSTFCIPKQKRRRRPNEDAHPATSSPRYHLLSLCYQLFIIILPIVNITNTDTVNFLRTC</sequence>